<proteinExistence type="predicted"/>
<dbReference type="InterPro" id="IPR049943">
    <property type="entry name" value="Ser_HO-MeTrfase-like"/>
</dbReference>
<dbReference type="GO" id="GO:0046653">
    <property type="term" value="P:tetrahydrofolate metabolic process"/>
    <property type="evidence" value="ECO:0007669"/>
    <property type="project" value="TreeGrafter"/>
</dbReference>
<gene>
    <name evidence="5" type="ORF">GIB67_004806</name>
</gene>
<dbReference type="Pfam" id="PF00464">
    <property type="entry name" value="SHMT"/>
    <property type="match status" value="1"/>
</dbReference>
<evidence type="ECO:0000256" key="1">
    <source>
        <dbReference type="ARBA" id="ARBA00001528"/>
    </source>
</evidence>
<evidence type="ECO:0000313" key="6">
    <source>
        <dbReference type="Proteomes" id="UP000541444"/>
    </source>
</evidence>
<comment type="catalytic activity">
    <reaction evidence="1">
        <text>(6R)-5,10-methylene-5,6,7,8-tetrahydrofolate + glycine + H2O = (6S)-5,6,7,8-tetrahydrofolate + L-serine</text>
        <dbReference type="Rhea" id="RHEA:15481"/>
        <dbReference type="ChEBI" id="CHEBI:15377"/>
        <dbReference type="ChEBI" id="CHEBI:15636"/>
        <dbReference type="ChEBI" id="CHEBI:33384"/>
        <dbReference type="ChEBI" id="CHEBI:57305"/>
        <dbReference type="ChEBI" id="CHEBI:57453"/>
        <dbReference type="EC" id="2.1.2.1"/>
    </reaction>
</comment>
<dbReference type="GO" id="GO:0019264">
    <property type="term" value="P:glycine biosynthetic process from serine"/>
    <property type="evidence" value="ECO:0007669"/>
    <property type="project" value="TreeGrafter"/>
</dbReference>
<sequence length="96" mass="10549">MASITLNKNSVPGDKSALVPGGICLGTPVMTSRQFTEKEFIATADFIHEGVLIVLEAKGCVQGSKLQDFMKFIKSPEFSLTYRITDLQRQVEVLTI</sequence>
<feature type="domain" description="Serine hydroxymethyltransferase-like" evidence="4">
    <location>
        <begin position="2"/>
        <end position="47"/>
    </location>
</feature>
<name>A0A7J7LNC9_9MAGN</name>
<reference evidence="5 6" key="1">
    <citation type="journal article" date="2020" name="IScience">
        <title>Genome Sequencing of the Endangered Kingdonia uniflora (Circaeasteraceae, Ranunculales) Reveals Potential Mechanisms of Evolutionary Specialization.</title>
        <authorList>
            <person name="Sun Y."/>
            <person name="Deng T."/>
            <person name="Zhang A."/>
            <person name="Moore M.J."/>
            <person name="Landis J.B."/>
            <person name="Lin N."/>
            <person name="Zhang H."/>
            <person name="Zhang X."/>
            <person name="Huang J."/>
            <person name="Zhang X."/>
            <person name="Sun H."/>
            <person name="Wang H."/>
        </authorList>
    </citation>
    <scope>NUCLEOTIDE SEQUENCE [LARGE SCALE GENOMIC DNA]</scope>
    <source>
        <strain evidence="5">TB1705</strain>
        <tissue evidence="5">Leaf</tissue>
    </source>
</reference>
<protein>
    <recommendedName>
        <fullName evidence="4">Serine hydroxymethyltransferase-like domain-containing protein</fullName>
    </recommendedName>
</protein>
<evidence type="ECO:0000313" key="5">
    <source>
        <dbReference type="EMBL" id="KAF6144133.1"/>
    </source>
</evidence>
<evidence type="ECO:0000259" key="4">
    <source>
        <dbReference type="Pfam" id="PF00464"/>
    </source>
</evidence>
<dbReference type="PANTHER" id="PTHR11680">
    <property type="entry name" value="SERINE HYDROXYMETHYLTRANSFERASE"/>
    <property type="match status" value="1"/>
</dbReference>
<dbReference type="GO" id="GO:0030170">
    <property type="term" value="F:pyridoxal phosphate binding"/>
    <property type="evidence" value="ECO:0007669"/>
    <property type="project" value="TreeGrafter"/>
</dbReference>
<dbReference type="InterPro" id="IPR039429">
    <property type="entry name" value="SHMT-like_dom"/>
</dbReference>
<dbReference type="PANTHER" id="PTHR11680:SF63">
    <property type="entry name" value="SERINE HYDROXYMETHYLTRANSFERASE 3, CHLOROPLASTIC"/>
    <property type="match status" value="1"/>
</dbReference>
<organism evidence="5 6">
    <name type="scientific">Kingdonia uniflora</name>
    <dbReference type="NCBI Taxonomy" id="39325"/>
    <lineage>
        <taxon>Eukaryota</taxon>
        <taxon>Viridiplantae</taxon>
        <taxon>Streptophyta</taxon>
        <taxon>Embryophyta</taxon>
        <taxon>Tracheophyta</taxon>
        <taxon>Spermatophyta</taxon>
        <taxon>Magnoliopsida</taxon>
        <taxon>Ranunculales</taxon>
        <taxon>Circaeasteraceae</taxon>
        <taxon>Kingdonia</taxon>
    </lineage>
</organism>
<dbReference type="InterPro" id="IPR015424">
    <property type="entry name" value="PyrdxlP-dep_Trfase"/>
</dbReference>
<evidence type="ECO:0000256" key="3">
    <source>
        <dbReference type="ARBA" id="ARBA00022898"/>
    </source>
</evidence>
<dbReference type="InterPro" id="IPR015422">
    <property type="entry name" value="PyrdxlP-dep_Trfase_small"/>
</dbReference>
<evidence type="ECO:0000256" key="2">
    <source>
        <dbReference type="ARBA" id="ARBA00001933"/>
    </source>
</evidence>
<comment type="caution">
    <text evidence="5">The sequence shown here is derived from an EMBL/GenBank/DDBJ whole genome shotgun (WGS) entry which is preliminary data.</text>
</comment>
<dbReference type="GO" id="GO:0005739">
    <property type="term" value="C:mitochondrion"/>
    <property type="evidence" value="ECO:0007669"/>
    <property type="project" value="TreeGrafter"/>
</dbReference>
<dbReference type="SUPFAM" id="SSF53383">
    <property type="entry name" value="PLP-dependent transferases"/>
    <property type="match status" value="1"/>
</dbReference>
<dbReference type="Gene3D" id="3.90.1150.10">
    <property type="entry name" value="Aspartate Aminotransferase, domain 1"/>
    <property type="match status" value="1"/>
</dbReference>
<keyword evidence="6" id="KW-1185">Reference proteome</keyword>
<dbReference type="GO" id="GO:0004372">
    <property type="term" value="F:glycine hydroxymethyltransferase activity"/>
    <property type="evidence" value="ECO:0007669"/>
    <property type="project" value="UniProtKB-EC"/>
</dbReference>
<keyword evidence="3" id="KW-0663">Pyridoxal phosphate</keyword>
<comment type="cofactor">
    <cofactor evidence="2">
        <name>pyridoxal 5'-phosphate</name>
        <dbReference type="ChEBI" id="CHEBI:597326"/>
    </cofactor>
</comment>
<dbReference type="EMBL" id="JACGCM010002137">
    <property type="protein sequence ID" value="KAF6144133.1"/>
    <property type="molecule type" value="Genomic_DNA"/>
</dbReference>
<dbReference type="Proteomes" id="UP000541444">
    <property type="component" value="Unassembled WGS sequence"/>
</dbReference>
<dbReference type="OrthoDB" id="10265628at2759"/>
<accession>A0A7J7LNC9</accession>
<dbReference type="AlphaFoldDB" id="A0A7J7LNC9"/>